<dbReference type="PANTHER" id="PTHR42840">
    <property type="entry name" value="NAD(P)-BINDING ROSSMANN-FOLD SUPERFAMILY PROTEIN-RELATED"/>
    <property type="match status" value="1"/>
</dbReference>
<dbReference type="Pfam" id="PF01408">
    <property type="entry name" value="GFO_IDH_MocA"/>
    <property type="match status" value="1"/>
</dbReference>
<sequence>MLDRLRVCVVGAGRMGQLRAKILYGNPRVKLQYVVDVAEDWGRKVAALYEAEYAESFHKVDKSKIDAVVICVGTEFHGQIILQAADNGIAIFCEKPIDGQGKEISRLFAYCKEKSVPLCCGFQRRFDKSYAKVREQVVAGKIGTPVMARVFFADHPPPPLSFLKSAGGDPFIDLAPHDLDFICWCLNDEPLEIQGTASSSDPELAAENVVDTAMITIKFKKGCLCNIFMSRSSNYGYDQRCELFGTDGVISVENPKEDTCVSGTNTGFESSKLFHSFPQRFREAFESEMESFVDTVTKRTPWPVTEDDCVAAQEIAIAASASNALGAKVIYRRDSSESASKPKMPLQEAIISA</sequence>
<dbReference type="GO" id="GO:0006740">
    <property type="term" value="P:NADPH regeneration"/>
    <property type="evidence" value="ECO:0007669"/>
    <property type="project" value="TreeGrafter"/>
</dbReference>
<evidence type="ECO:0000313" key="5">
    <source>
        <dbReference type="EMBL" id="CAE0437105.1"/>
    </source>
</evidence>
<name>A0A7S3PH51_9STRA</name>
<gene>
    <name evidence="5" type="ORF">ASTO00021_LOCUS7347</name>
</gene>
<accession>A0A7S3PH51</accession>
<evidence type="ECO:0000256" key="2">
    <source>
        <dbReference type="ARBA" id="ARBA00023002"/>
    </source>
</evidence>
<evidence type="ECO:0000259" key="4">
    <source>
        <dbReference type="Pfam" id="PF22725"/>
    </source>
</evidence>
<evidence type="ECO:0008006" key="6">
    <source>
        <dbReference type="Google" id="ProtNLM"/>
    </source>
</evidence>
<dbReference type="InterPro" id="IPR000683">
    <property type="entry name" value="Gfo/Idh/MocA-like_OxRdtase_N"/>
</dbReference>
<dbReference type="Pfam" id="PF22725">
    <property type="entry name" value="GFO_IDH_MocA_C3"/>
    <property type="match status" value="1"/>
</dbReference>
<dbReference type="EMBL" id="HBIN01009860">
    <property type="protein sequence ID" value="CAE0437105.1"/>
    <property type="molecule type" value="Transcribed_RNA"/>
</dbReference>
<dbReference type="GO" id="GO:0016491">
    <property type="term" value="F:oxidoreductase activity"/>
    <property type="evidence" value="ECO:0007669"/>
    <property type="project" value="UniProtKB-KW"/>
</dbReference>
<dbReference type="InterPro" id="IPR036291">
    <property type="entry name" value="NAD(P)-bd_dom_sf"/>
</dbReference>
<dbReference type="GO" id="GO:0000166">
    <property type="term" value="F:nucleotide binding"/>
    <property type="evidence" value="ECO:0007669"/>
    <property type="project" value="InterPro"/>
</dbReference>
<dbReference type="AlphaFoldDB" id="A0A7S3PH51"/>
<comment type="similarity">
    <text evidence="1">Belongs to the Gfo/Idh/MocA family.</text>
</comment>
<organism evidence="5">
    <name type="scientific">Aplanochytrium stocchinoi</name>
    <dbReference type="NCBI Taxonomy" id="215587"/>
    <lineage>
        <taxon>Eukaryota</taxon>
        <taxon>Sar</taxon>
        <taxon>Stramenopiles</taxon>
        <taxon>Bigyra</taxon>
        <taxon>Labyrinthulomycetes</taxon>
        <taxon>Thraustochytrida</taxon>
        <taxon>Thraustochytriidae</taxon>
        <taxon>Aplanochytrium</taxon>
    </lineage>
</organism>
<dbReference type="InterPro" id="IPR055170">
    <property type="entry name" value="GFO_IDH_MocA-like_dom"/>
</dbReference>
<dbReference type="Gene3D" id="3.40.50.720">
    <property type="entry name" value="NAD(P)-binding Rossmann-like Domain"/>
    <property type="match status" value="1"/>
</dbReference>
<dbReference type="Gene3D" id="3.30.360.10">
    <property type="entry name" value="Dihydrodipicolinate Reductase, domain 2"/>
    <property type="match status" value="1"/>
</dbReference>
<protein>
    <recommendedName>
        <fullName evidence="6">Gfo/Idh/MocA-like oxidoreductase N-terminal domain-containing protein</fullName>
    </recommendedName>
</protein>
<dbReference type="GO" id="GO:0005737">
    <property type="term" value="C:cytoplasm"/>
    <property type="evidence" value="ECO:0007669"/>
    <property type="project" value="TreeGrafter"/>
</dbReference>
<reference evidence="5" key="1">
    <citation type="submission" date="2021-01" db="EMBL/GenBank/DDBJ databases">
        <authorList>
            <person name="Corre E."/>
            <person name="Pelletier E."/>
            <person name="Niang G."/>
            <person name="Scheremetjew M."/>
            <person name="Finn R."/>
            <person name="Kale V."/>
            <person name="Holt S."/>
            <person name="Cochrane G."/>
            <person name="Meng A."/>
            <person name="Brown T."/>
            <person name="Cohen L."/>
        </authorList>
    </citation>
    <scope>NUCLEOTIDE SEQUENCE</scope>
    <source>
        <strain evidence="5">GSBS06</strain>
    </source>
</reference>
<proteinExistence type="inferred from homology"/>
<evidence type="ECO:0000256" key="1">
    <source>
        <dbReference type="ARBA" id="ARBA00010928"/>
    </source>
</evidence>
<keyword evidence="2" id="KW-0560">Oxidoreductase</keyword>
<evidence type="ECO:0000259" key="3">
    <source>
        <dbReference type="Pfam" id="PF01408"/>
    </source>
</evidence>
<dbReference type="PANTHER" id="PTHR42840:SF3">
    <property type="entry name" value="BINDING ROSSMANN FOLD OXIDOREDUCTASE, PUTATIVE (AFU_ORTHOLOGUE AFUA_2G10240)-RELATED"/>
    <property type="match status" value="1"/>
</dbReference>
<dbReference type="SUPFAM" id="SSF55347">
    <property type="entry name" value="Glyceraldehyde-3-phosphate dehydrogenase-like, C-terminal domain"/>
    <property type="match status" value="1"/>
</dbReference>
<dbReference type="SUPFAM" id="SSF51735">
    <property type="entry name" value="NAD(P)-binding Rossmann-fold domains"/>
    <property type="match status" value="1"/>
</dbReference>
<feature type="domain" description="GFO/IDH/MocA-like oxidoreductase" evidence="4">
    <location>
        <begin position="130"/>
        <end position="250"/>
    </location>
</feature>
<feature type="domain" description="Gfo/Idh/MocA-like oxidoreductase N-terminal" evidence="3">
    <location>
        <begin position="5"/>
        <end position="121"/>
    </location>
</feature>